<gene>
    <name evidence="1" type="ORF">Pint_32051</name>
</gene>
<accession>A0ACC0XLF0</accession>
<sequence length="194" mass="21756">MGSSHESASVEFASLMELGSGNYGCSHYRRRCKIRAPCCGEIFDCRHCHNEAKNSLEIDALDRHDIPRHEVEKVCICFPALVICSLCDTEQNVQQNCINCGVCMGKYRRINTTVLNVEFAGEILVASILLKLILLAIGFTELEARRISSTATNVVMFSNFSTFCFRMLLFEVHEGCTLLRGKSNAPQLPYLPLR</sequence>
<keyword evidence="2" id="KW-1185">Reference proteome</keyword>
<dbReference type="Proteomes" id="UP001163603">
    <property type="component" value="Chromosome 11"/>
</dbReference>
<evidence type="ECO:0000313" key="1">
    <source>
        <dbReference type="EMBL" id="KAJ0020094.1"/>
    </source>
</evidence>
<name>A0ACC0XLF0_9ROSI</name>
<protein>
    <submittedName>
        <fullName evidence="1">Uncharacterized protein</fullName>
    </submittedName>
</protein>
<organism evidence="1 2">
    <name type="scientific">Pistacia integerrima</name>
    <dbReference type="NCBI Taxonomy" id="434235"/>
    <lineage>
        <taxon>Eukaryota</taxon>
        <taxon>Viridiplantae</taxon>
        <taxon>Streptophyta</taxon>
        <taxon>Embryophyta</taxon>
        <taxon>Tracheophyta</taxon>
        <taxon>Spermatophyta</taxon>
        <taxon>Magnoliopsida</taxon>
        <taxon>eudicotyledons</taxon>
        <taxon>Gunneridae</taxon>
        <taxon>Pentapetalae</taxon>
        <taxon>rosids</taxon>
        <taxon>malvids</taxon>
        <taxon>Sapindales</taxon>
        <taxon>Anacardiaceae</taxon>
        <taxon>Pistacia</taxon>
    </lineage>
</organism>
<dbReference type="EMBL" id="CM047746">
    <property type="protein sequence ID" value="KAJ0020094.1"/>
    <property type="molecule type" value="Genomic_DNA"/>
</dbReference>
<proteinExistence type="predicted"/>
<evidence type="ECO:0000313" key="2">
    <source>
        <dbReference type="Proteomes" id="UP001163603"/>
    </source>
</evidence>
<comment type="caution">
    <text evidence="1">The sequence shown here is derived from an EMBL/GenBank/DDBJ whole genome shotgun (WGS) entry which is preliminary data.</text>
</comment>
<reference evidence="2" key="1">
    <citation type="journal article" date="2023" name="G3 (Bethesda)">
        <title>Genome assembly and association tests identify interacting loci associated with vigor, precocity, and sex in interspecific pistachio rootstocks.</title>
        <authorList>
            <person name="Palmer W."/>
            <person name="Jacygrad E."/>
            <person name="Sagayaradj S."/>
            <person name="Cavanaugh K."/>
            <person name="Han R."/>
            <person name="Bertier L."/>
            <person name="Beede B."/>
            <person name="Kafkas S."/>
            <person name="Golino D."/>
            <person name="Preece J."/>
            <person name="Michelmore R."/>
        </authorList>
    </citation>
    <scope>NUCLEOTIDE SEQUENCE [LARGE SCALE GENOMIC DNA]</scope>
</reference>